<proteinExistence type="predicted"/>
<keyword evidence="2" id="KW-1185">Reference proteome</keyword>
<reference evidence="1 2" key="1">
    <citation type="submission" date="2021-06" db="EMBL/GenBank/DDBJ databases">
        <title>Rheinheimera indica sp. nov., isolated from deep-sea sediment.</title>
        <authorList>
            <person name="Wang Z."/>
            <person name="Zhang X.-Y."/>
        </authorList>
    </citation>
    <scope>NUCLEOTIDE SEQUENCE [LARGE SCALE GENOMIC DNA]</scope>
    <source>
        <strain evidence="1 2">SM2107</strain>
    </source>
</reference>
<comment type="caution">
    <text evidence="1">The sequence shown here is derived from an EMBL/GenBank/DDBJ whole genome shotgun (WGS) entry which is preliminary data.</text>
</comment>
<accession>A0ABS6MI77</accession>
<evidence type="ECO:0000313" key="1">
    <source>
        <dbReference type="EMBL" id="MBV2128489.1"/>
    </source>
</evidence>
<gene>
    <name evidence="1" type="ORF">KQY15_05215</name>
</gene>
<dbReference type="Pfam" id="PF12224">
    <property type="entry name" value="Amidoligase_2"/>
    <property type="match status" value="1"/>
</dbReference>
<dbReference type="InterPro" id="IPR022025">
    <property type="entry name" value="Amidoligase_2"/>
</dbReference>
<dbReference type="EMBL" id="JAHRID010000002">
    <property type="protein sequence ID" value="MBV2128489.1"/>
    <property type="molecule type" value="Genomic_DNA"/>
</dbReference>
<protein>
    <submittedName>
        <fullName evidence="1">Amidoligase family protein</fullName>
    </submittedName>
</protein>
<sequence length="329" mass="37451">MSGRPLQALPWRTSYAGKTRRFGIEIEFSGLELSDVAQLVAAQLKLNLAAAGRYRYKMSGDKAGDWLLELDFQRLTKMGEQSFDADSITDNLQESLESLLAAVAKKVVPLELVTPPLPYARLDEVIDLIALLHQHGAKGSSESLQYAFGLQLNPEIPSADATTLRQIIQAFVCLQDWLRQREHIDVVRSLTSYIEPYPKAYQQKITDSAYQPALSELIDDYLEFNPSRNRALDCLPLFLHLDQKRVRAVTDDKLIKARPAFHYRLPSCEIHRKEWGLQHAWDGWAEVEFLAADHQRLADCMAAYRQHLAKLNSTTASWISKVEQTWLSR</sequence>
<evidence type="ECO:0000313" key="2">
    <source>
        <dbReference type="Proteomes" id="UP000704611"/>
    </source>
</evidence>
<name>A0ABS6MI77_9GAMM</name>
<dbReference type="Proteomes" id="UP000704611">
    <property type="component" value="Unassembled WGS sequence"/>
</dbReference>
<dbReference type="RefSeq" id="WP_217667921.1">
    <property type="nucleotide sequence ID" value="NZ_JAHRID010000002.1"/>
</dbReference>
<organism evidence="1 2">
    <name type="scientific">Arsukibacterium indicum</name>
    <dbReference type="NCBI Taxonomy" id="2848612"/>
    <lineage>
        <taxon>Bacteria</taxon>
        <taxon>Pseudomonadati</taxon>
        <taxon>Pseudomonadota</taxon>
        <taxon>Gammaproteobacteria</taxon>
        <taxon>Chromatiales</taxon>
        <taxon>Chromatiaceae</taxon>
        <taxon>Arsukibacterium</taxon>
    </lineage>
</organism>